<dbReference type="Pfam" id="PF14262">
    <property type="entry name" value="Cthe_2159"/>
    <property type="match status" value="2"/>
</dbReference>
<reference evidence="1" key="1">
    <citation type="submission" date="2019-08" db="EMBL/GenBank/DDBJ databases">
        <authorList>
            <person name="Kucharzyk K."/>
            <person name="Murdoch R.W."/>
            <person name="Higgins S."/>
            <person name="Loffler F."/>
        </authorList>
    </citation>
    <scope>NUCLEOTIDE SEQUENCE</scope>
</reference>
<evidence type="ECO:0000313" key="1">
    <source>
        <dbReference type="EMBL" id="MPM37164.1"/>
    </source>
</evidence>
<sequence length="554" mass="54674">MKHLKRFFMILASAAFVFAAGCQNAQAASTTVAAETSATTTATAMSAVSTAQTLSANSYTDRDLDASYDASEAILVDLSTVSGDYTITSEGVYAFSGTLANGSILVNAGENDKVQIVLSNASITNSDGPAIYAVAADKVFITAEAGTVDELSDGTVYAADSFGNSPDATIFSKCDLTINGTGKLNVTGNFKFGIVGKDDVVIVNIALNVNAQSDGIVGKNSVSIGSGTVSVTAGGDGIVSENSDDATLGNVLIDGGTISIITGGANASSSKGIKAQTSLAINGGSITIDAEDDALHSASSLTVTGGTLVLSSGDDGMHSDDVLVISGGEVTISQSYEGIEGSAITVSGGVIQLTSSDDGFNAAGGADGSSMGGPRGNDSFAADSSKSLVITGGTITVNAQGDGLDSNGTLSIEGGTIYVSGPTSSGNGALDSASTMTISGGVVIAAGSAGMAQVFDQTSSQLSISYTFTSAQAAGTTITLKDASGNTVASYTPEKTFQNVIISAPGLSTGQSYTLYAGSSLVDTITLTGTVTSIGSSGMNDGFGGGQKSGGRHG</sequence>
<organism evidence="1">
    <name type="scientific">bioreactor metagenome</name>
    <dbReference type="NCBI Taxonomy" id="1076179"/>
    <lineage>
        <taxon>unclassified sequences</taxon>
        <taxon>metagenomes</taxon>
        <taxon>ecological metagenomes</taxon>
    </lineage>
</organism>
<comment type="caution">
    <text evidence="1">The sequence shown here is derived from an EMBL/GenBank/DDBJ whole genome shotgun (WGS) entry which is preliminary data.</text>
</comment>
<accession>A0A644ZH57</accession>
<dbReference type="InterPro" id="IPR025584">
    <property type="entry name" value="Cthe_2159"/>
</dbReference>
<gene>
    <name evidence="1" type="ORF">SDC9_83770</name>
</gene>
<dbReference type="AlphaFoldDB" id="A0A644ZH57"/>
<proteinExistence type="predicted"/>
<protein>
    <recommendedName>
        <fullName evidence="2">Carbohydrate-binding domain-containing protein</fullName>
    </recommendedName>
</protein>
<name>A0A644ZH57_9ZZZZ</name>
<evidence type="ECO:0008006" key="2">
    <source>
        <dbReference type="Google" id="ProtNLM"/>
    </source>
</evidence>
<dbReference type="PROSITE" id="PS51257">
    <property type="entry name" value="PROKAR_LIPOPROTEIN"/>
    <property type="match status" value="1"/>
</dbReference>
<dbReference type="EMBL" id="VSSQ01007850">
    <property type="protein sequence ID" value="MPM37164.1"/>
    <property type="molecule type" value="Genomic_DNA"/>
</dbReference>